<feature type="transmembrane region" description="Helical" evidence="1">
    <location>
        <begin position="118"/>
        <end position="141"/>
    </location>
</feature>
<reference evidence="2" key="1">
    <citation type="submission" date="2016-03" db="EMBL/GenBank/DDBJ databases">
        <title>Co-evolution between Pasteurellaceae and their hosts.</title>
        <authorList>
            <person name="Hansen M.J."/>
            <person name="Bojesen A.M."/>
            <person name="Planet P."/>
        </authorList>
    </citation>
    <scope>NUCLEOTIDE SEQUENCE</scope>
    <source>
        <strain evidence="2">146/S8/89</strain>
    </source>
</reference>
<dbReference type="Proteomes" id="UP001155500">
    <property type="component" value="Unassembled WGS sequence"/>
</dbReference>
<dbReference type="RefSeq" id="WP_279573590.1">
    <property type="nucleotide sequence ID" value="NZ_LWID01000001.1"/>
</dbReference>
<keyword evidence="1" id="KW-0812">Transmembrane</keyword>
<evidence type="ECO:0008006" key="4">
    <source>
        <dbReference type="Google" id="ProtNLM"/>
    </source>
</evidence>
<comment type="caution">
    <text evidence="2">The sequence shown here is derived from an EMBL/GenBank/DDBJ whole genome shotgun (WGS) entry which is preliminary data.</text>
</comment>
<dbReference type="EMBL" id="LWID01000001">
    <property type="protein sequence ID" value="MDG6896241.1"/>
    <property type="molecule type" value="Genomic_DNA"/>
</dbReference>
<evidence type="ECO:0000313" key="3">
    <source>
        <dbReference type="Proteomes" id="UP001155500"/>
    </source>
</evidence>
<dbReference type="SUPFAM" id="SSF103473">
    <property type="entry name" value="MFS general substrate transporter"/>
    <property type="match status" value="1"/>
</dbReference>
<evidence type="ECO:0000313" key="2">
    <source>
        <dbReference type="EMBL" id="MDG6896241.1"/>
    </source>
</evidence>
<feature type="transmembrane region" description="Helical" evidence="1">
    <location>
        <begin position="147"/>
        <end position="165"/>
    </location>
</feature>
<feature type="transmembrane region" description="Helical" evidence="1">
    <location>
        <begin position="81"/>
        <end position="106"/>
    </location>
</feature>
<keyword evidence="1" id="KW-0472">Membrane</keyword>
<sequence>MAAYAFITGSPFVYIDYFAIAPQHYGFLFALNIIGITSLNLINRRLVNRFALSRLLLVASFIATLAAFVGWLWIAVNPQQILAIILPIFVVFSTNGIIAACANAAALDSVPATIAGSAAALLGALQYGSGIISSLLLAHFSNGSPQVMMSIILIFVALATVMAALSGRENGVVG</sequence>
<keyword evidence="1" id="KW-1133">Transmembrane helix</keyword>
<organism evidence="2 3">
    <name type="scientific">Volucribacter amazonae</name>
    <dbReference type="NCBI Taxonomy" id="256731"/>
    <lineage>
        <taxon>Bacteria</taxon>
        <taxon>Pseudomonadati</taxon>
        <taxon>Pseudomonadota</taxon>
        <taxon>Gammaproteobacteria</taxon>
        <taxon>Pasteurellales</taxon>
        <taxon>Pasteurellaceae</taxon>
        <taxon>Volucribacter</taxon>
    </lineage>
</organism>
<dbReference type="InterPro" id="IPR036259">
    <property type="entry name" value="MFS_trans_sf"/>
</dbReference>
<feature type="transmembrane region" description="Helical" evidence="1">
    <location>
        <begin position="55"/>
        <end position="75"/>
    </location>
</feature>
<dbReference type="AlphaFoldDB" id="A0A9X4PF39"/>
<protein>
    <recommendedName>
        <fullName evidence="4">DHA1 family bicyclomycin/chloramphenicol resistance-like MFS transporter</fullName>
    </recommendedName>
</protein>
<accession>A0A9X4PF39</accession>
<keyword evidence="3" id="KW-1185">Reference proteome</keyword>
<feature type="transmembrane region" description="Helical" evidence="1">
    <location>
        <begin position="24"/>
        <end position="43"/>
    </location>
</feature>
<name>A0A9X4PF39_9PAST</name>
<proteinExistence type="predicted"/>
<evidence type="ECO:0000256" key="1">
    <source>
        <dbReference type="SAM" id="Phobius"/>
    </source>
</evidence>
<dbReference type="Gene3D" id="1.20.1720.10">
    <property type="entry name" value="Multidrug resistance protein D"/>
    <property type="match status" value="1"/>
</dbReference>
<gene>
    <name evidence="2" type="ORF">A6A20_11595</name>
</gene>